<dbReference type="AlphaFoldDB" id="A0A6J4VM08"/>
<feature type="non-terminal residue" evidence="2">
    <location>
        <position position="217"/>
    </location>
</feature>
<feature type="compositionally biased region" description="Basic residues" evidence="1">
    <location>
        <begin position="7"/>
        <end position="17"/>
    </location>
</feature>
<evidence type="ECO:0000313" key="2">
    <source>
        <dbReference type="EMBL" id="CAA9579638.1"/>
    </source>
</evidence>
<feature type="compositionally biased region" description="Basic residues" evidence="1">
    <location>
        <begin position="175"/>
        <end position="191"/>
    </location>
</feature>
<accession>A0A6J4VM08</accession>
<feature type="non-terminal residue" evidence="2">
    <location>
        <position position="1"/>
    </location>
</feature>
<organism evidence="2">
    <name type="scientific">uncultured Thermomicrobiales bacterium</name>
    <dbReference type="NCBI Taxonomy" id="1645740"/>
    <lineage>
        <taxon>Bacteria</taxon>
        <taxon>Pseudomonadati</taxon>
        <taxon>Thermomicrobiota</taxon>
        <taxon>Thermomicrobia</taxon>
        <taxon>Thermomicrobiales</taxon>
        <taxon>environmental samples</taxon>
    </lineage>
</organism>
<feature type="region of interest" description="Disordered" evidence="1">
    <location>
        <begin position="1"/>
        <end position="217"/>
    </location>
</feature>
<evidence type="ECO:0000256" key="1">
    <source>
        <dbReference type="SAM" id="MobiDB-lite"/>
    </source>
</evidence>
<feature type="compositionally biased region" description="Basic and acidic residues" evidence="1">
    <location>
        <begin position="135"/>
        <end position="157"/>
    </location>
</feature>
<sequence>VPDNARRSPRRRTRPHDRRSPGPGGGGRADGPRPGRHRRGHPGAGGGAAGRGRRLPGAAGRRSDLVPLPLPRTHRPQRALPVVGPRAARAIGRPDRGGRNPGRADRSARLLPGSVPGARVRRPQPAPVRRRLRPERRTDRAARHRLGGDRFARRDAGVPRLLRCRSPHSGGAGARVRRPPGKAGRARRFAHLPRDGPYRQSRRDRGCPPACRGLLRL</sequence>
<protein>
    <submittedName>
        <fullName evidence="2">Phospholipase/carboxylesterase</fullName>
    </submittedName>
</protein>
<feature type="compositionally biased region" description="Basic and acidic residues" evidence="1">
    <location>
        <begin position="92"/>
        <end position="108"/>
    </location>
</feature>
<reference evidence="2" key="1">
    <citation type="submission" date="2020-02" db="EMBL/GenBank/DDBJ databases">
        <authorList>
            <person name="Meier V. D."/>
        </authorList>
    </citation>
    <scope>NUCLEOTIDE SEQUENCE</scope>
    <source>
        <strain evidence="2">AVDCRST_MAG59</strain>
    </source>
</reference>
<name>A0A6J4VM08_9BACT</name>
<feature type="compositionally biased region" description="Basic and acidic residues" evidence="1">
    <location>
        <begin position="192"/>
        <end position="206"/>
    </location>
</feature>
<gene>
    <name evidence="2" type="ORF">AVDCRST_MAG59-4503</name>
</gene>
<dbReference type="EMBL" id="CADCWF010000334">
    <property type="protein sequence ID" value="CAA9579638.1"/>
    <property type="molecule type" value="Genomic_DNA"/>
</dbReference>
<proteinExistence type="predicted"/>